<feature type="compositionally biased region" description="Low complexity" evidence="1">
    <location>
        <begin position="31"/>
        <end position="48"/>
    </location>
</feature>
<dbReference type="KEGG" id="csyr:103257588"/>
<protein>
    <submittedName>
        <fullName evidence="3">Testis-expressed protein 22</fullName>
    </submittedName>
</protein>
<dbReference type="Proteomes" id="UP000189704">
    <property type="component" value="Unplaced"/>
</dbReference>
<dbReference type="GeneID" id="103257588"/>
<keyword evidence="2" id="KW-1185">Reference proteome</keyword>
<dbReference type="CTD" id="647310"/>
<reference evidence="3" key="1">
    <citation type="submission" date="2025-08" db="UniProtKB">
        <authorList>
            <consortium name="RefSeq"/>
        </authorList>
    </citation>
    <scope>IDENTIFICATION</scope>
</reference>
<gene>
    <name evidence="3" type="primary">TEX22</name>
</gene>
<evidence type="ECO:0000313" key="3">
    <source>
        <dbReference type="RefSeq" id="XP_021566687.1"/>
    </source>
</evidence>
<evidence type="ECO:0000313" key="2">
    <source>
        <dbReference type="Proteomes" id="UP000189704"/>
    </source>
</evidence>
<name>A0A3Q0DVT6_CARSF</name>
<accession>A0A3Q0DVT6</accession>
<dbReference type="OrthoDB" id="9836523at2759"/>
<evidence type="ECO:0000256" key="1">
    <source>
        <dbReference type="SAM" id="MobiDB-lite"/>
    </source>
</evidence>
<proteinExistence type="predicted"/>
<dbReference type="AlphaFoldDB" id="A0A3Q0DVT6"/>
<feature type="region of interest" description="Disordered" evidence="1">
    <location>
        <begin position="1"/>
        <end position="62"/>
    </location>
</feature>
<dbReference type="RefSeq" id="XP_021566687.1">
    <property type="nucleotide sequence ID" value="XM_021711012.1"/>
</dbReference>
<sequence length="124" mass="13824">MNSRKLPPQGKTPEPQLPQEHRQTPLGSPVAWGQHSAQGSAQQGPQTQDWLIPSPRGFLTRPRPQDIAQIVAHLVSEDVDRDVLIPHPQRSTESTNAFRAFLARSAPLWQRATFQARTPRSPPS</sequence>
<organism evidence="2 3">
    <name type="scientific">Carlito syrichta</name>
    <name type="common">Philippine tarsier</name>
    <name type="synonym">Tarsius syrichta</name>
    <dbReference type="NCBI Taxonomy" id="1868482"/>
    <lineage>
        <taxon>Eukaryota</taxon>
        <taxon>Metazoa</taxon>
        <taxon>Chordata</taxon>
        <taxon>Craniata</taxon>
        <taxon>Vertebrata</taxon>
        <taxon>Euteleostomi</taxon>
        <taxon>Mammalia</taxon>
        <taxon>Eutheria</taxon>
        <taxon>Euarchontoglires</taxon>
        <taxon>Primates</taxon>
        <taxon>Haplorrhini</taxon>
        <taxon>Tarsiiformes</taxon>
        <taxon>Tarsiidae</taxon>
        <taxon>Carlito</taxon>
    </lineage>
</organism>